<evidence type="ECO:0000259" key="3">
    <source>
        <dbReference type="PROSITE" id="PS50238"/>
    </source>
</evidence>
<dbReference type="InterPro" id="IPR008936">
    <property type="entry name" value="Rho_GTPase_activation_prot"/>
</dbReference>
<dbReference type="SUPFAM" id="SSF48350">
    <property type="entry name" value="GTPase activation domain, GAP"/>
    <property type="match status" value="1"/>
</dbReference>
<dbReference type="AlphaFoldDB" id="A0AA35RL80"/>
<dbReference type="GO" id="GO:0005096">
    <property type="term" value="F:GTPase activator activity"/>
    <property type="evidence" value="ECO:0007669"/>
    <property type="project" value="UniProtKB-KW"/>
</dbReference>
<keyword evidence="2" id="KW-0812">Transmembrane</keyword>
<sequence>MSCTPSSCPPSSELADTSTTLQKMKDLLSQLPPSHNATLKYLLAFLHEFAQYHEMTKMTTGNIAIVMGPNLLWPEGDMSEDAALVVFLTILHGRLIKHAIFLLPLIYCVCIIYTLSSLSLFSLPPLSPSSLSLFSLPLLPPSSPS</sequence>
<dbReference type="GO" id="GO:0007165">
    <property type="term" value="P:signal transduction"/>
    <property type="evidence" value="ECO:0007669"/>
    <property type="project" value="InterPro"/>
</dbReference>
<proteinExistence type="predicted"/>
<feature type="transmembrane region" description="Helical" evidence="2">
    <location>
        <begin position="100"/>
        <end position="123"/>
    </location>
</feature>
<comment type="caution">
    <text evidence="4">The sequence shown here is derived from an EMBL/GenBank/DDBJ whole genome shotgun (WGS) entry which is preliminary data.</text>
</comment>
<gene>
    <name evidence="4" type="ORF">GBAR_LOCUS8589</name>
</gene>
<feature type="non-terminal residue" evidence="4">
    <location>
        <position position="145"/>
    </location>
</feature>
<keyword evidence="2" id="KW-1133">Transmembrane helix</keyword>
<dbReference type="Pfam" id="PF00620">
    <property type="entry name" value="RhoGAP"/>
    <property type="match status" value="1"/>
</dbReference>
<protein>
    <submittedName>
        <fullName evidence="4">SH3 domain-binding protein 1</fullName>
    </submittedName>
</protein>
<dbReference type="PANTHER" id="PTHR15228">
    <property type="entry name" value="SPERMATHECAL PHYSIOLOGY VARIANT"/>
    <property type="match status" value="1"/>
</dbReference>
<name>A0AA35RL80_GEOBA</name>
<dbReference type="PROSITE" id="PS50238">
    <property type="entry name" value="RHOGAP"/>
    <property type="match status" value="1"/>
</dbReference>
<reference evidence="4" key="1">
    <citation type="submission" date="2023-03" db="EMBL/GenBank/DDBJ databases">
        <authorList>
            <person name="Steffen K."/>
            <person name="Cardenas P."/>
        </authorList>
    </citation>
    <scope>NUCLEOTIDE SEQUENCE</scope>
</reference>
<keyword evidence="5" id="KW-1185">Reference proteome</keyword>
<dbReference type="EMBL" id="CASHTH010001278">
    <property type="protein sequence ID" value="CAI8013574.1"/>
    <property type="molecule type" value="Genomic_DNA"/>
</dbReference>
<keyword evidence="1" id="KW-0343">GTPase activation</keyword>
<keyword evidence="2" id="KW-0472">Membrane</keyword>
<dbReference type="PANTHER" id="PTHR15228:SF25">
    <property type="entry name" value="F-BAR DOMAIN-CONTAINING PROTEIN"/>
    <property type="match status" value="1"/>
</dbReference>
<dbReference type="InterPro" id="IPR000198">
    <property type="entry name" value="RhoGAP_dom"/>
</dbReference>
<accession>A0AA35RL80</accession>
<dbReference type="Proteomes" id="UP001174909">
    <property type="component" value="Unassembled WGS sequence"/>
</dbReference>
<dbReference type="Gene3D" id="1.10.555.10">
    <property type="entry name" value="Rho GTPase activation protein"/>
    <property type="match status" value="1"/>
</dbReference>
<evidence type="ECO:0000313" key="4">
    <source>
        <dbReference type="EMBL" id="CAI8013574.1"/>
    </source>
</evidence>
<evidence type="ECO:0000313" key="5">
    <source>
        <dbReference type="Proteomes" id="UP001174909"/>
    </source>
</evidence>
<feature type="domain" description="Rho-GAP" evidence="3">
    <location>
        <begin position="1"/>
        <end position="107"/>
    </location>
</feature>
<dbReference type="InterPro" id="IPR051025">
    <property type="entry name" value="RhoGAP"/>
</dbReference>
<dbReference type="GO" id="GO:0051056">
    <property type="term" value="P:regulation of small GTPase mediated signal transduction"/>
    <property type="evidence" value="ECO:0007669"/>
    <property type="project" value="UniProtKB-ARBA"/>
</dbReference>
<organism evidence="4 5">
    <name type="scientific">Geodia barretti</name>
    <name type="common">Barrett's horny sponge</name>
    <dbReference type="NCBI Taxonomy" id="519541"/>
    <lineage>
        <taxon>Eukaryota</taxon>
        <taxon>Metazoa</taxon>
        <taxon>Porifera</taxon>
        <taxon>Demospongiae</taxon>
        <taxon>Heteroscleromorpha</taxon>
        <taxon>Tetractinellida</taxon>
        <taxon>Astrophorina</taxon>
        <taxon>Geodiidae</taxon>
        <taxon>Geodia</taxon>
    </lineage>
</organism>
<dbReference type="CDD" id="cd00159">
    <property type="entry name" value="RhoGAP"/>
    <property type="match status" value="1"/>
</dbReference>
<evidence type="ECO:0000256" key="2">
    <source>
        <dbReference type="SAM" id="Phobius"/>
    </source>
</evidence>
<evidence type="ECO:0000256" key="1">
    <source>
        <dbReference type="ARBA" id="ARBA00022468"/>
    </source>
</evidence>